<keyword evidence="3" id="KW-1185">Reference proteome</keyword>
<dbReference type="EMBL" id="AY576796">
    <property type="protein sequence ID" value="AAT36782.1"/>
    <property type="molecule type" value="Genomic_DNA"/>
</dbReference>
<accession>Q6J7Z7</accession>
<dbReference type="Pfam" id="PF13578">
    <property type="entry name" value="Methyltransf_24"/>
    <property type="match status" value="1"/>
</dbReference>
<dbReference type="Gene3D" id="3.40.50.150">
    <property type="entry name" value="Vaccinia Virus protein VP39"/>
    <property type="match status" value="1"/>
</dbReference>
<evidence type="ECO:0000256" key="1">
    <source>
        <dbReference type="SAM" id="MobiDB-lite"/>
    </source>
</evidence>
<dbReference type="KEGG" id="vg:2846181"/>
<dbReference type="GeneID" id="2846181"/>
<gene>
    <name evidence="2" type="primary">pas34</name>
</gene>
<dbReference type="Proteomes" id="UP000001245">
    <property type="component" value="Segment"/>
</dbReference>
<name>Q6J7Z7_9CAUD</name>
<organism evidence="2 3">
    <name type="scientific">Actinoplanes phage phiAsp2</name>
    <dbReference type="NCBI Taxonomy" id="279303"/>
    <lineage>
        <taxon>Viruses</taxon>
        <taxon>Duplodnaviria</taxon>
        <taxon>Heunggongvirae</taxon>
        <taxon>Uroviricota</taxon>
        <taxon>Caudoviricetes</taxon>
        <taxon>Aspduovirus</taxon>
        <taxon>Aspduovirus Asp2</taxon>
    </lineage>
</organism>
<dbReference type="InterPro" id="IPR029063">
    <property type="entry name" value="SAM-dependent_MTases_sf"/>
</dbReference>
<feature type="region of interest" description="Disordered" evidence="1">
    <location>
        <begin position="238"/>
        <end position="294"/>
    </location>
</feature>
<reference evidence="2 3" key="1">
    <citation type="journal article" date="2004" name="Virus Genes">
        <title>The genome of phiAsp2, an actinoplanes infecting phage.</title>
        <authorList>
            <person name="Jarling M."/>
            <person name="Bartkowiak K."/>
            <person name="Pape H."/>
            <person name="Meinhardt F."/>
        </authorList>
    </citation>
    <scope>NUCLEOTIDE SEQUENCE</scope>
</reference>
<sequence length="596" mass="65078">MRDLAVLIPTRGRPGNVRKVISAWDFTNAWDRADMVLVIDQDDPEYAGYLALVEETRHPDNGEALIKTYEVSAHVPMVHKLNDAARALAPGWFALGFAGDDHLPQTIGWAERYLTVLRELGSGMVYGDDGYQGRNLSTEWAITSDVVVALDRMVPAAVEHMYCDNAMMDLFGAAGALKHLPEIRIEHMHPVAGKATTDAQYQRVNHRDQFTRDRRAYESWKHGDVFRTDVAEVRHLRRGRPEVTNEKNTDRTQRVVGSGPRPVAARQGAPRRREVDRSGPTSARGNRPPRWFKNVRGATPEDVMLALADLAAQVPADQEIVELGVFQGRTSLQLAWGASQGHGAHVTGVDAWDLEGNTYGPPFTDPASRVLAHTNIENLGYADKIRLVQNFASDEAARYSGPPVGLLFVDDDHDYAGARRAVEDWAPHLAPGATIAVDDYGHPDWPGVKMAVDDLVNEGVLAPIALHADRLAVTTLIGKDRGKSRAASVVTAITSEGVSPSPYPAVGGQVADGPEAAPEKRVAEIEVAAEPDSEVSSEDWAWKVTPEEAVRLSVPAGPVADLNTGQLRALAKDREIVLGARKDKRAEMIQALRDGR</sequence>
<evidence type="ECO:0000313" key="3">
    <source>
        <dbReference type="Proteomes" id="UP000001245"/>
    </source>
</evidence>
<dbReference type="RefSeq" id="YP_024820.1">
    <property type="nucleotide sequence ID" value="NC_005885.1"/>
</dbReference>
<protein>
    <submittedName>
        <fullName evidence="2">Pas34</fullName>
    </submittedName>
</protein>
<dbReference type="OrthoDB" id="27017at10239"/>
<feature type="compositionally biased region" description="Basic and acidic residues" evidence="1">
    <location>
        <begin position="238"/>
        <end position="253"/>
    </location>
</feature>
<proteinExistence type="predicted"/>
<evidence type="ECO:0000313" key="2">
    <source>
        <dbReference type="EMBL" id="AAT36782.1"/>
    </source>
</evidence>
<dbReference type="SUPFAM" id="SSF53335">
    <property type="entry name" value="S-adenosyl-L-methionine-dependent methyltransferases"/>
    <property type="match status" value="1"/>
</dbReference>